<organism evidence="2 3">
    <name type="scientific">Scheffersomyces stipitis (strain ATCC 58785 / CBS 6054 / NBRC 10063 / NRRL Y-11545)</name>
    <name type="common">Yeast</name>
    <name type="synonym">Pichia stipitis</name>
    <dbReference type="NCBI Taxonomy" id="322104"/>
    <lineage>
        <taxon>Eukaryota</taxon>
        <taxon>Fungi</taxon>
        <taxon>Dikarya</taxon>
        <taxon>Ascomycota</taxon>
        <taxon>Saccharomycotina</taxon>
        <taxon>Pichiomycetes</taxon>
        <taxon>Debaryomycetaceae</taxon>
        <taxon>Scheffersomyces</taxon>
    </lineage>
</organism>
<evidence type="ECO:0000256" key="1">
    <source>
        <dbReference type="SAM" id="MobiDB-lite"/>
    </source>
</evidence>
<dbReference type="eggNOG" id="KOG2342">
    <property type="taxonomic scope" value="Eukaryota"/>
</dbReference>
<reference evidence="2 3" key="1">
    <citation type="journal article" date="2007" name="Nat. Biotechnol.">
        <title>Genome sequence of the lignocellulose-bioconverting and xylose-fermenting yeast Pichia stipitis.</title>
        <authorList>
            <person name="Jeffries T.W."/>
            <person name="Grigoriev I.V."/>
            <person name="Grimwood J."/>
            <person name="Laplaza J.M."/>
            <person name="Aerts A."/>
            <person name="Salamov A."/>
            <person name="Schmutz J."/>
            <person name="Lindquist E."/>
            <person name="Dehal P."/>
            <person name="Shapiro H."/>
            <person name="Jin Y.S."/>
            <person name="Passoth V."/>
            <person name="Richardson P.M."/>
        </authorList>
    </citation>
    <scope>NUCLEOTIDE SEQUENCE [LARGE SCALE GENOMIC DNA]</scope>
    <source>
        <strain evidence="3">ATCC 58785 / CBS 6054 / NBRC 10063 / NRRL Y-11545</strain>
    </source>
</reference>
<dbReference type="PANTHER" id="PTHR17985">
    <property type="entry name" value="SER/THR-RICH PROTEIN T10 IN DGCR REGION"/>
    <property type="match status" value="1"/>
</dbReference>
<evidence type="ECO:0008006" key="4">
    <source>
        <dbReference type="Google" id="ProtNLM"/>
    </source>
</evidence>
<keyword evidence="3" id="KW-1185">Reference proteome</keyword>
<dbReference type="FunCoup" id="A3LQT3">
    <property type="interactions" value="385"/>
</dbReference>
<dbReference type="GO" id="GO:0009306">
    <property type="term" value="P:protein secretion"/>
    <property type="evidence" value="ECO:0007669"/>
    <property type="project" value="TreeGrafter"/>
</dbReference>
<dbReference type="OMA" id="QAGGSWF"/>
<protein>
    <recommendedName>
        <fullName evidence="4">DUF833-domain-containing protein</fullName>
    </recommendedName>
</protein>
<dbReference type="InParanoid" id="A3LQT3"/>
<name>A3LQT3_PICST</name>
<dbReference type="Proteomes" id="UP000002258">
    <property type="component" value="Chromosome 3"/>
</dbReference>
<sequence>MCILLSTTEHPDYPFILLSNRDEYFTRPTQAAHFRSFDGTMKILSPLDMARPEHGTWIGVTTSGKVAVLVNYREIDHAHSLSEVSRGILPLDYLCTNKSADKWHRTLESSLSHVTRGKVELSQIGGFSLVYGQLSIDPKTGKLNHLNILSNRGDHGKIHASAKDNSNEEREEKEEADEEEEDDDEEDDLHGDISNKTTFGLSNSLYYEPWKKVKLGEELLHELVEKSKEMKLSQEALVSECFKLLSHNTYDKEVAKQKDFSKKITELRNSIYIPPLETYISPSARLLTAGKYYGTRTQTILLLDRFGYLNYYEKNIHNSDDVDDDNIVFNHYRFNIDQQ</sequence>
<dbReference type="PANTHER" id="PTHR17985:SF8">
    <property type="entry name" value="TRANSPORT AND GOLGI ORGANIZATION PROTEIN 2 HOMOLOG"/>
    <property type="match status" value="1"/>
</dbReference>
<dbReference type="GO" id="GO:0005794">
    <property type="term" value="C:Golgi apparatus"/>
    <property type="evidence" value="ECO:0007669"/>
    <property type="project" value="TreeGrafter"/>
</dbReference>
<dbReference type="EMBL" id="CP000497">
    <property type="protein sequence ID" value="ABN65260.2"/>
    <property type="molecule type" value="Genomic_DNA"/>
</dbReference>
<dbReference type="InterPro" id="IPR008551">
    <property type="entry name" value="TANGO2"/>
</dbReference>
<dbReference type="GO" id="GO:0007030">
    <property type="term" value="P:Golgi organization"/>
    <property type="evidence" value="ECO:0007669"/>
    <property type="project" value="TreeGrafter"/>
</dbReference>
<dbReference type="OrthoDB" id="191601at2759"/>
<dbReference type="RefSeq" id="XP_001383289.2">
    <property type="nucleotide sequence ID" value="XM_001383252.1"/>
</dbReference>
<feature type="compositionally biased region" description="Acidic residues" evidence="1">
    <location>
        <begin position="171"/>
        <end position="189"/>
    </location>
</feature>
<evidence type="ECO:0000313" key="3">
    <source>
        <dbReference type="Proteomes" id="UP000002258"/>
    </source>
</evidence>
<accession>A3LQT3</accession>
<proteinExistence type="predicted"/>
<dbReference type="STRING" id="322104.A3LQT3"/>
<dbReference type="Pfam" id="PF05742">
    <property type="entry name" value="TANGO2"/>
    <property type="match status" value="1"/>
</dbReference>
<dbReference type="HOGENOM" id="CLU_047037_0_1_1"/>
<evidence type="ECO:0000313" key="2">
    <source>
        <dbReference type="EMBL" id="ABN65260.2"/>
    </source>
</evidence>
<feature type="compositionally biased region" description="Basic and acidic residues" evidence="1">
    <location>
        <begin position="154"/>
        <end position="170"/>
    </location>
</feature>
<gene>
    <name evidence="2" type="ORF">PICST_57105</name>
</gene>
<dbReference type="AlphaFoldDB" id="A3LQT3"/>
<dbReference type="GeneID" id="4838166"/>
<feature type="region of interest" description="Disordered" evidence="1">
    <location>
        <begin position="154"/>
        <end position="195"/>
    </location>
</feature>
<dbReference type="KEGG" id="pic:PICST_57105"/>